<gene>
    <name evidence="1" type="ORF">US90_C0006G0043</name>
</gene>
<evidence type="ECO:0000313" key="1">
    <source>
        <dbReference type="EMBL" id="KKQ70490.1"/>
    </source>
</evidence>
<dbReference type="AlphaFoldDB" id="A0A0G0K4U7"/>
<sequence>MTECRVKYYPTDKKNPYGWESGETWVSHEKGKRIKILMDPKEDCVRWVRHEEDKYGDVRVSDPGKPGRGKRVRAGENKVLQIFDGQLTLEIEHMKGNENTV</sequence>
<evidence type="ECO:0000313" key="2">
    <source>
        <dbReference type="Proteomes" id="UP000034406"/>
    </source>
</evidence>
<dbReference type="STRING" id="1618490.US90_C0006G0043"/>
<accession>A0A0G0K4U7</accession>
<dbReference type="EMBL" id="LBUT01000006">
    <property type="protein sequence ID" value="KKQ70490.1"/>
    <property type="molecule type" value="Genomic_DNA"/>
</dbReference>
<organism evidence="1 2">
    <name type="scientific">Candidatus Shapirobacteria bacterium GW2011_GWE2_38_30</name>
    <dbReference type="NCBI Taxonomy" id="1618490"/>
    <lineage>
        <taxon>Bacteria</taxon>
        <taxon>Candidatus Shapironibacteriota</taxon>
    </lineage>
</organism>
<reference evidence="1 2" key="1">
    <citation type="journal article" date="2015" name="Nature">
        <title>rRNA introns, odd ribosomes, and small enigmatic genomes across a large radiation of phyla.</title>
        <authorList>
            <person name="Brown C.T."/>
            <person name="Hug L.A."/>
            <person name="Thomas B.C."/>
            <person name="Sharon I."/>
            <person name="Castelle C.J."/>
            <person name="Singh A."/>
            <person name="Wilkins M.J."/>
            <person name="Williams K.H."/>
            <person name="Banfield J.F."/>
        </authorList>
    </citation>
    <scope>NUCLEOTIDE SEQUENCE [LARGE SCALE GENOMIC DNA]</scope>
</reference>
<protein>
    <submittedName>
        <fullName evidence="1">Uncharacterized protein</fullName>
    </submittedName>
</protein>
<comment type="caution">
    <text evidence="1">The sequence shown here is derived from an EMBL/GenBank/DDBJ whole genome shotgun (WGS) entry which is preliminary data.</text>
</comment>
<name>A0A0G0K4U7_9BACT</name>
<dbReference type="Proteomes" id="UP000034406">
    <property type="component" value="Unassembled WGS sequence"/>
</dbReference>
<proteinExistence type="predicted"/>